<dbReference type="Proteomes" id="UP000243459">
    <property type="component" value="Chromosome 1"/>
</dbReference>
<keyword evidence="2" id="KW-1133">Transmembrane helix</keyword>
<accession>A0A5P1FV84</accession>
<keyword evidence="2" id="KW-0812">Transmembrane</keyword>
<evidence type="ECO:0000256" key="2">
    <source>
        <dbReference type="SAM" id="Phobius"/>
    </source>
</evidence>
<name>A0A5P1FV84_ASPOF</name>
<dbReference type="Gramene" id="ONK81934">
    <property type="protein sequence ID" value="ONK81934"/>
    <property type="gene ID" value="A4U43_C01F34420"/>
</dbReference>
<evidence type="ECO:0000313" key="4">
    <source>
        <dbReference type="Proteomes" id="UP000243459"/>
    </source>
</evidence>
<feature type="region of interest" description="Disordered" evidence="1">
    <location>
        <begin position="70"/>
        <end position="89"/>
    </location>
</feature>
<sequence>MLGLMRVKIAPRGSSYRILFHLILIPAFLLPFVFILTVVVTLEEVDSLLSLPVSLLSGFVSYASRSQPQEVEKVGDEEGAKMIERDYEE</sequence>
<dbReference type="AlphaFoldDB" id="A0A5P1FV84"/>
<gene>
    <name evidence="3" type="ORF">A4U43_C01F34420</name>
</gene>
<dbReference type="EMBL" id="CM007381">
    <property type="protein sequence ID" value="ONK81934.1"/>
    <property type="molecule type" value="Genomic_DNA"/>
</dbReference>
<protein>
    <submittedName>
        <fullName evidence="3">Uncharacterized protein</fullName>
    </submittedName>
</protein>
<evidence type="ECO:0000313" key="3">
    <source>
        <dbReference type="EMBL" id="ONK81934.1"/>
    </source>
</evidence>
<evidence type="ECO:0000256" key="1">
    <source>
        <dbReference type="SAM" id="MobiDB-lite"/>
    </source>
</evidence>
<reference evidence="4" key="1">
    <citation type="journal article" date="2017" name="Nat. Commun.">
        <title>The asparagus genome sheds light on the origin and evolution of a young Y chromosome.</title>
        <authorList>
            <person name="Harkess A."/>
            <person name="Zhou J."/>
            <person name="Xu C."/>
            <person name="Bowers J.E."/>
            <person name="Van der Hulst R."/>
            <person name="Ayyampalayam S."/>
            <person name="Mercati F."/>
            <person name="Riccardi P."/>
            <person name="McKain M.R."/>
            <person name="Kakrana A."/>
            <person name="Tang H."/>
            <person name="Ray J."/>
            <person name="Groenendijk J."/>
            <person name="Arikit S."/>
            <person name="Mathioni S.M."/>
            <person name="Nakano M."/>
            <person name="Shan H."/>
            <person name="Telgmann-Rauber A."/>
            <person name="Kanno A."/>
            <person name="Yue Z."/>
            <person name="Chen H."/>
            <person name="Li W."/>
            <person name="Chen Y."/>
            <person name="Xu X."/>
            <person name="Zhang Y."/>
            <person name="Luo S."/>
            <person name="Chen H."/>
            <person name="Gao J."/>
            <person name="Mao Z."/>
            <person name="Pires J.C."/>
            <person name="Luo M."/>
            <person name="Kudrna D."/>
            <person name="Wing R.A."/>
            <person name="Meyers B.C."/>
            <person name="Yi K."/>
            <person name="Kong H."/>
            <person name="Lavrijsen P."/>
            <person name="Sunseri F."/>
            <person name="Falavigna A."/>
            <person name="Ye Y."/>
            <person name="Leebens-Mack J.H."/>
            <person name="Chen G."/>
        </authorList>
    </citation>
    <scope>NUCLEOTIDE SEQUENCE [LARGE SCALE GENOMIC DNA]</scope>
    <source>
        <strain evidence="4">cv. DH0086</strain>
    </source>
</reference>
<keyword evidence="2" id="KW-0472">Membrane</keyword>
<organism evidence="3 4">
    <name type="scientific">Asparagus officinalis</name>
    <name type="common">Garden asparagus</name>
    <dbReference type="NCBI Taxonomy" id="4686"/>
    <lineage>
        <taxon>Eukaryota</taxon>
        <taxon>Viridiplantae</taxon>
        <taxon>Streptophyta</taxon>
        <taxon>Embryophyta</taxon>
        <taxon>Tracheophyta</taxon>
        <taxon>Spermatophyta</taxon>
        <taxon>Magnoliopsida</taxon>
        <taxon>Liliopsida</taxon>
        <taxon>Asparagales</taxon>
        <taxon>Asparagaceae</taxon>
        <taxon>Asparagoideae</taxon>
        <taxon>Asparagus</taxon>
    </lineage>
</organism>
<keyword evidence="4" id="KW-1185">Reference proteome</keyword>
<proteinExistence type="predicted"/>
<feature type="transmembrane region" description="Helical" evidence="2">
    <location>
        <begin position="20"/>
        <end position="42"/>
    </location>
</feature>